<organism evidence="1">
    <name type="scientific">marine metagenome</name>
    <dbReference type="NCBI Taxonomy" id="408172"/>
    <lineage>
        <taxon>unclassified sequences</taxon>
        <taxon>metagenomes</taxon>
        <taxon>ecological metagenomes</taxon>
    </lineage>
</organism>
<name>A0A381N182_9ZZZZ</name>
<gene>
    <name evidence="1" type="ORF">METZ01_LOCUS1151</name>
</gene>
<dbReference type="AlphaFoldDB" id="A0A381N182"/>
<proteinExistence type="predicted"/>
<sequence>MAYLLPIIIHVAWFGKHSHRFQSVGGGHIRPLLINLSLGEVAPQVSID</sequence>
<protein>
    <submittedName>
        <fullName evidence="1">Uncharacterized protein</fullName>
    </submittedName>
</protein>
<reference evidence="1" key="1">
    <citation type="submission" date="2018-05" db="EMBL/GenBank/DDBJ databases">
        <authorList>
            <person name="Lanie J.A."/>
            <person name="Ng W.-L."/>
            <person name="Kazmierczak K.M."/>
            <person name="Andrzejewski T.M."/>
            <person name="Davidsen T.M."/>
            <person name="Wayne K.J."/>
            <person name="Tettelin H."/>
            <person name="Glass J.I."/>
            <person name="Rusch D."/>
            <person name="Podicherti R."/>
            <person name="Tsui H.-C.T."/>
            <person name="Winkler M.E."/>
        </authorList>
    </citation>
    <scope>NUCLEOTIDE SEQUENCE</scope>
</reference>
<dbReference type="EMBL" id="UINC01000061">
    <property type="protein sequence ID" value="SUZ48297.1"/>
    <property type="molecule type" value="Genomic_DNA"/>
</dbReference>
<evidence type="ECO:0000313" key="1">
    <source>
        <dbReference type="EMBL" id="SUZ48297.1"/>
    </source>
</evidence>
<accession>A0A381N182</accession>